<feature type="transmembrane region" description="Helical" evidence="1">
    <location>
        <begin position="540"/>
        <end position="559"/>
    </location>
</feature>
<dbReference type="PANTHER" id="PTHR43849:SF2">
    <property type="entry name" value="BLL3936 PROTEIN"/>
    <property type="match status" value="1"/>
</dbReference>
<dbReference type="PATRIC" id="fig|1429438.4.peg.1676"/>
<dbReference type="Pfam" id="PF06808">
    <property type="entry name" value="DctM"/>
    <property type="match status" value="1"/>
</dbReference>
<feature type="domain" description="TRAP C4-dicarboxylate transport system permease DctM subunit" evidence="2">
    <location>
        <begin position="157"/>
        <end position="693"/>
    </location>
</feature>
<evidence type="ECO:0000313" key="3">
    <source>
        <dbReference type="EMBL" id="ETX01296.1"/>
    </source>
</evidence>
<dbReference type="EMBL" id="AZHW01000248">
    <property type="protein sequence ID" value="ETX01296.1"/>
    <property type="molecule type" value="Genomic_DNA"/>
</dbReference>
<feature type="transmembrane region" description="Helical" evidence="1">
    <location>
        <begin position="859"/>
        <end position="876"/>
    </location>
</feature>
<dbReference type="InterPro" id="IPR010656">
    <property type="entry name" value="DctM"/>
</dbReference>
<feature type="transmembrane region" description="Helical" evidence="1">
    <location>
        <begin position="386"/>
        <end position="407"/>
    </location>
</feature>
<evidence type="ECO:0000256" key="1">
    <source>
        <dbReference type="SAM" id="Phobius"/>
    </source>
</evidence>
<evidence type="ECO:0000259" key="2">
    <source>
        <dbReference type="Pfam" id="PF06808"/>
    </source>
</evidence>
<dbReference type="HOGENOM" id="CLU_007041_1_1_7"/>
<dbReference type="InterPro" id="IPR021814">
    <property type="entry name" value="DUF3394"/>
</dbReference>
<accession>W4LUD4</accession>
<feature type="transmembrane region" description="Helical" evidence="1">
    <location>
        <begin position="466"/>
        <end position="484"/>
    </location>
</feature>
<keyword evidence="1" id="KW-0472">Membrane</keyword>
<proteinExistence type="predicted"/>
<dbReference type="InterPro" id="IPR011853">
    <property type="entry name" value="TRAP_DctM-Dct_fused"/>
</dbReference>
<feature type="transmembrane region" description="Helical" evidence="1">
    <location>
        <begin position="145"/>
        <end position="164"/>
    </location>
</feature>
<feature type="transmembrane region" description="Helical" evidence="1">
    <location>
        <begin position="579"/>
        <end position="605"/>
    </location>
</feature>
<feature type="transmembrane region" description="Helical" evidence="1">
    <location>
        <begin position="118"/>
        <end position="139"/>
    </location>
</feature>
<feature type="transmembrane region" description="Helical" evidence="1">
    <location>
        <begin position="490"/>
        <end position="507"/>
    </location>
</feature>
<name>W4LUD4_ENTF1</name>
<dbReference type="PANTHER" id="PTHR43849">
    <property type="entry name" value="BLL3936 PROTEIN"/>
    <property type="match status" value="1"/>
</dbReference>
<feature type="transmembrane region" description="Helical" evidence="1">
    <location>
        <begin position="86"/>
        <end position="106"/>
    </location>
</feature>
<organism evidence="3 4">
    <name type="scientific">Entotheonella factor</name>
    <dbReference type="NCBI Taxonomy" id="1429438"/>
    <lineage>
        <taxon>Bacteria</taxon>
        <taxon>Pseudomonadati</taxon>
        <taxon>Nitrospinota/Tectimicrobiota group</taxon>
        <taxon>Candidatus Tectimicrobiota</taxon>
        <taxon>Candidatus Entotheonellia</taxon>
        <taxon>Candidatus Entotheonellales</taxon>
        <taxon>Candidatus Entotheonellaceae</taxon>
        <taxon>Candidatus Entotheonella</taxon>
    </lineage>
</organism>
<sequence length="885" mass="95424">MAESNAHDPRERVNGNVNQTAAPTAPDAAALAADSDVGARNPPHWQGLLIAAVALLWSLFQIYYASNLPFIFTEWTGINLTLNSDMARAIHLAFAMFLAATAFPLFKTSPRDYIPWYDWLLAVVSVCVCLYLVVFQSSIAERAGLPIPSDLVMSAIGLVVLLIATYRSLGLPLCVVAGVFLIYVFFGDRDFIPEVIQWKGASFGKAMWHFWMQTEGVFGVALGVSASMVFLFVLFGALLEKAGAGNYFIEVSFSLMGHFRGGPAKAAVVSSAMTGLISGSSIANTVTTGTFTIPLMKRVGFPAEKAGAVEVASSTNGQLTPPVMGAAAFLMVEYVGISYLDVVKHALLPVVISYIALVYIVHLEAMKLNLQGLPRRGEAKPLIRRLLGVLLGFILTAALALAIYYGLGWTKSAFGDATLWAMSALFIVAYLILLSVAARYPDLTADDPDAPLTELPEVGPTVRTGLHYLLPIIVLIWCLMIERFSPGLSAFWATVGMIFIVLTQRPLKALFRAEGRALSRHLAEGFRDLIDGLIAGSRNMIGIAVATGTAGIIVSTISLTGAHQVMGEFVEFLSAGNLMVMLILVAILSLIMGMGLPTTATYIVITSLMAPVIVTVGAKSGLIVPLIAVHMFVFYFGILADDTPPVGLAAFAAAAISRGDPIRTGVIGFSYDIRTAILPFLFIFNTDLLLIDVGLLKAIFIFIIATIAMLLFAAATQSYFLTRSRLWETAALLLIAFTLFRPGYWLDQWKPPYAEQPPSSVIELAGQAVDGGSLRAMLSGEDIASGKQVVKTVELPLGSHTGDGAERLAKEAGLVFRTEADKVYVDDVVFGGYAEKQQIDFDWELTSLQIPAQRPPKEVFYLPALLLLGLVVWLQQSRKTKLGLV</sequence>
<feature type="transmembrane region" description="Helical" evidence="1">
    <location>
        <begin position="169"/>
        <end position="186"/>
    </location>
</feature>
<evidence type="ECO:0000313" key="4">
    <source>
        <dbReference type="Proteomes" id="UP000019141"/>
    </source>
</evidence>
<feature type="transmembrane region" description="Helical" evidence="1">
    <location>
        <begin position="419"/>
        <end position="438"/>
    </location>
</feature>
<protein>
    <submittedName>
        <fullName evidence="3">C4-dicarboxylate ABC transporter</fullName>
    </submittedName>
</protein>
<dbReference type="AlphaFoldDB" id="W4LUD4"/>
<feature type="transmembrane region" description="Helical" evidence="1">
    <location>
        <begin position="217"/>
        <end position="239"/>
    </location>
</feature>
<feature type="transmembrane region" description="Helical" evidence="1">
    <location>
        <begin position="698"/>
        <end position="720"/>
    </location>
</feature>
<comment type="caution">
    <text evidence="3">The sequence shown here is derived from an EMBL/GenBank/DDBJ whole genome shotgun (WGS) entry which is preliminary data.</text>
</comment>
<dbReference type="Proteomes" id="UP000019141">
    <property type="component" value="Unassembled WGS sequence"/>
</dbReference>
<keyword evidence="1" id="KW-0812">Transmembrane</keyword>
<keyword evidence="1" id="KW-1133">Transmembrane helix</keyword>
<feature type="transmembrane region" description="Helical" evidence="1">
    <location>
        <begin position="346"/>
        <end position="365"/>
    </location>
</feature>
<dbReference type="Pfam" id="PF11874">
    <property type="entry name" value="DUF3394"/>
    <property type="match status" value="1"/>
</dbReference>
<gene>
    <name evidence="3" type="ORF">ETSY1_07845</name>
</gene>
<dbReference type="NCBIfam" id="TIGR02123">
    <property type="entry name" value="TRAP_fused"/>
    <property type="match status" value="1"/>
</dbReference>
<feature type="transmembrane region" description="Helical" evidence="1">
    <location>
        <begin position="48"/>
        <end position="66"/>
    </location>
</feature>
<keyword evidence="4" id="KW-1185">Reference proteome</keyword>
<feature type="transmembrane region" description="Helical" evidence="1">
    <location>
        <begin position="612"/>
        <end position="638"/>
    </location>
</feature>
<reference evidence="3 4" key="1">
    <citation type="journal article" date="2014" name="Nature">
        <title>An environmental bacterial taxon with a large and distinct metabolic repertoire.</title>
        <authorList>
            <person name="Wilson M.C."/>
            <person name="Mori T."/>
            <person name="Ruckert C."/>
            <person name="Uria A.R."/>
            <person name="Helf M.J."/>
            <person name="Takada K."/>
            <person name="Gernert C."/>
            <person name="Steffens U.A."/>
            <person name="Heycke N."/>
            <person name="Schmitt S."/>
            <person name="Rinke C."/>
            <person name="Helfrich E.J."/>
            <person name="Brachmann A.O."/>
            <person name="Gurgui C."/>
            <person name="Wakimoto T."/>
            <person name="Kracht M."/>
            <person name="Crusemann M."/>
            <person name="Hentschel U."/>
            <person name="Abe I."/>
            <person name="Matsunaga S."/>
            <person name="Kalinowski J."/>
            <person name="Takeyama H."/>
            <person name="Piel J."/>
        </authorList>
    </citation>
    <scope>NUCLEOTIDE SEQUENCE [LARGE SCALE GENOMIC DNA]</scope>
    <source>
        <strain evidence="4">TSY1</strain>
    </source>
</reference>
<feature type="transmembrane region" description="Helical" evidence="1">
    <location>
        <begin position="323"/>
        <end position="340"/>
    </location>
</feature>